<dbReference type="CTD" id="9809162"/>
<evidence type="ECO:0000313" key="2">
    <source>
        <dbReference type="Proteomes" id="UP000008281"/>
    </source>
</evidence>
<reference evidence="1" key="1">
    <citation type="submission" date="2007-07" db="EMBL/GenBank/DDBJ databases">
        <title>PCAP assembly of the Caenorhabditis remanei genome.</title>
        <authorList>
            <consortium name="The Caenorhabditis remanei Sequencing Consortium"/>
            <person name="Wilson R.K."/>
        </authorList>
    </citation>
    <scope>NUCLEOTIDE SEQUENCE [LARGE SCALE GENOMIC DNA]</scope>
    <source>
        <strain evidence="1">PB4641</strain>
    </source>
</reference>
<dbReference type="RefSeq" id="XP_003106797.2">
    <property type="nucleotide sequence ID" value="XM_003106749.2"/>
</dbReference>
<evidence type="ECO:0000313" key="1">
    <source>
        <dbReference type="EMBL" id="EFO97403.1"/>
    </source>
</evidence>
<gene>
    <name evidence="1" type="ORF">CRE_16626</name>
</gene>
<dbReference type="EMBL" id="DS268432">
    <property type="protein sequence ID" value="EFO97403.1"/>
    <property type="molecule type" value="Genomic_DNA"/>
</dbReference>
<proteinExistence type="predicted"/>
<accession>E3MAT3</accession>
<dbReference type="GeneID" id="9809162"/>
<organism evidence="2">
    <name type="scientific">Caenorhabditis remanei</name>
    <name type="common">Caenorhabditis vulgaris</name>
    <dbReference type="NCBI Taxonomy" id="31234"/>
    <lineage>
        <taxon>Eukaryota</taxon>
        <taxon>Metazoa</taxon>
        <taxon>Ecdysozoa</taxon>
        <taxon>Nematoda</taxon>
        <taxon>Chromadorea</taxon>
        <taxon>Rhabditida</taxon>
        <taxon>Rhabditina</taxon>
        <taxon>Rhabditomorpha</taxon>
        <taxon>Rhabditoidea</taxon>
        <taxon>Rhabditidae</taxon>
        <taxon>Peloderinae</taxon>
        <taxon>Caenorhabditis</taxon>
    </lineage>
</organism>
<dbReference type="Proteomes" id="UP000008281">
    <property type="component" value="Unassembled WGS sequence"/>
</dbReference>
<dbReference type="KEGG" id="crq:GCK72_023263"/>
<dbReference type="AlphaFoldDB" id="E3MAT3"/>
<dbReference type="OMA" id="TNATWER"/>
<dbReference type="OrthoDB" id="5843261at2759"/>
<sequence>MAEKVDKYLKPRMRLYTLIRQADENDGSRVKKRTYWDKYPDLKLFRQLGKRRLISFMFFSYLFMLTASEYTRIIHYGVGVVVAQTAISVFIVLSVLFFDYGIKDCRVAMIIPFMSTVMAALSCYICMFGYIAYSVLYVPPYHYFLLGFYFYLFSITTGVAFILAKGADMLWQGFFLLVDLGADEGLLEKLRTNATWEREPIIEKGKKNKRKTGTRYLIAERRRY</sequence>
<name>E3MAT3_CAERE</name>
<keyword evidence="2" id="KW-1185">Reference proteome</keyword>
<dbReference type="eggNOG" id="ENOG502TI3K">
    <property type="taxonomic scope" value="Eukaryota"/>
</dbReference>
<protein>
    <submittedName>
        <fullName evidence="1">Uncharacterized protein</fullName>
    </submittedName>
</protein>
<dbReference type="HOGENOM" id="CLU_1236063_0_0_1"/>